<name>A0A8I0DQ03_9FIRM</name>
<dbReference type="Proteomes" id="UP000652847">
    <property type="component" value="Unassembled WGS sequence"/>
</dbReference>
<evidence type="ECO:0000313" key="2">
    <source>
        <dbReference type="Proteomes" id="UP000652847"/>
    </source>
</evidence>
<dbReference type="Gene3D" id="3.40.50.300">
    <property type="entry name" value="P-loop containing nucleotide triphosphate hydrolases"/>
    <property type="match status" value="1"/>
</dbReference>
<dbReference type="SUPFAM" id="SSF52540">
    <property type="entry name" value="P-loop containing nucleoside triphosphate hydrolases"/>
    <property type="match status" value="1"/>
</dbReference>
<dbReference type="Pfam" id="PF14516">
    <property type="entry name" value="AAA_35"/>
    <property type="match status" value="1"/>
</dbReference>
<dbReference type="RefSeq" id="WP_186900951.1">
    <property type="nucleotide sequence ID" value="NZ_JACOOT010000009.1"/>
</dbReference>
<protein>
    <submittedName>
        <fullName evidence="1">AAA-like domain-containing protein</fullName>
    </submittedName>
</protein>
<dbReference type="Pfam" id="PF13366">
    <property type="entry name" value="PDDEXK_3"/>
    <property type="match status" value="1"/>
</dbReference>
<reference evidence="1 2" key="1">
    <citation type="submission" date="2020-08" db="EMBL/GenBank/DDBJ databases">
        <title>Genome public.</title>
        <authorList>
            <person name="Liu C."/>
            <person name="Sun Q."/>
        </authorList>
    </citation>
    <scope>NUCLEOTIDE SEQUENCE [LARGE SCALE GENOMIC DNA]</scope>
    <source>
        <strain evidence="1 2">BX17</strain>
    </source>
</reference>
<proteinExistence type="predicted"/>
<keyword evidence="2" id="KW-1185">Reference proteome</keyword>
<sequence>MKKRFCTTGTCIPEKNYMVDISGRIDRIISEYIENGQYFTINRARQYGKTTTLYLLEKRLRENYIVLSLSFESADEYFQSLSSLAEGLMLDIGDCLKEQNADEKIVEEWYQPILEKFPLRSLGAKISSLCKACGQPVILMIDEVDKSSDNQIFLSFLGLLREKYLRMQQGKDQTFQSVVLAGVYDIKTLKVKIHPEEESKYNSPWNIAVDFDISMDFSIQDIRAMLLEYESDFKTGMDIEQVSEFLYNYTSGYPYLVSRLCQLVDERVSGSELFPTKKEGWSKDGLLTAVKMLLGEKNTLFDDMVKKLSDYPKLKEMLQSILFGGVSFPFKIENPLVNLGVTFGFLKDRNGLTAVSNRIFETQLYDLFLAEMAINSELYKDAGIERNRFIVSGMLQMDLVMEKFCEHYEEIYAENDQKFIEENGRKLFLLYLKPIINGTGNYYIEARTRDSRRTDVIVDYKGKRFIIELKIWRGNEYNTRGEQQLFEYLEFYKMEKGYLLSFNFNKSKKTGIREISYEGKRILEVVV</sequence>
<dbReference type="InterPro" id="IPR027417">
    <property type="entry name" value="P-loop_NTPase"/>
</dbReference>
<gene>
    <name evidence="1" type="ORF">H8S54_03750</name>
</gene>
<evidence type="ECO:0000313" key="1">
    <source>
        <dbReference type="EMBL" id="MBC5650255.1"/>
    </source>
</evidence>
<accession>A0A8I0DQ03</accession>
<dbReference type="InterPro" id="IPR026350">
    <property type="entry name" value="GxxExxY"/>
</dbReference>
<dbReference type="EMBL" id="JACOOT010000009">
    <property type="protein sequence ID" value="MBC5650255.1"/>
    <property type="molecule type" value="Genomic_DNA"/>
</dbReference>
<dbReference type="AlphaFoldDB" id="A0A8I0DQ03"/>
<organism evidence="1 2">
    <name type="scientific">Blautia segnis</name>
    <dbReference type="NCBI Taxonomy" id="2763030"/>
    <lineage>
        <taxon>Bacteria</taxon>
        <taxon>Bacillati</taxon>
        <taxon>Bacillota</taxon>
        <taxon>Clostridia</taxon>
        <taxon>Lachnospirales</taxon>
        <taxon>Lachnospiraceae</taxon>
        <taxon>Blautia</taxon>
    </lineage>
</organism>
<comment type="caution">
    <text evidence="1">The sequence shown here is derived from an EMBL/GenBank/DDBJ whole genome shotgun (WGS) entry which is preliminary data.</text>
</comment>